<evidence type="ECO:0000313" key="2">
    <source>
        <dbReference type="EMBL" id="KAK6498994.1"/>
    </source>
</evidence>
<reference evidence="2 3" key="1">
    <citation type="submission" date="2023-08" db="EMBL/GenBank/DDBJ databases">
        <authorList>
            <person name="Palmer J.M."/>
        </authorList>
    </citation>
    <scope>NUCLEOTIDE SEQUENCE [LARGE SCALE GENOMIC DNA]</scope>
    <source>
        <strain evidence="2 3">TWF481</strain>
    </source>
</reference>
<keyword evidence="3" id="KW-1185">Reference proteome</keyword>
<comment type="caution">
    <text evidence="2">The sequence shown here is derived from an EMBL/GenBank/DDBJ whole genome shotgun (WGS) entry which is preliminary data.</text>
</comment>
<accession>A0AAV9VYS8</accession>
<feature type="compositionally biased region" description="Acidic residues" evidence="1">
    <location>
        <begin position="147"/>
        <end position="156"/>
    </location>
</feature>
<feature type="region of interest" description="Disordered" evidence="1">
    <location>
        <begin position="129"/>
        <end position="180"/>
    </location>
</feature>
<feature type="compositionally biased region" description="Polar residues" evidence="1">
    <location>
        <begin position="160"/>
        <end position="171"/>
    </location>
</feature>
<name>A0AAV9VYS8_9PEZI</name>
<dbReference type="Proteomes" id="UP001370758">
    <property type="component" value="Unassembled WGS sequence"/>
</dbReference>
<proteinExistence type="predicted"/>
<gene>
    <name evidence="2" type="ORF">TWF481_011564</name>
</gene>
<evidence type="ECO:0008006" key="4">
    <source>
        <dbReference type="Google" id="ProtNLM"/>
    </source>
</evidence>
<organism evidence="2 3">
    <name type="scientific">Arthrobotrys musiformis</name>
    <dbReference type="NCBI Taxonomy" id="47236"/>
    <lineage>
        <taxon>Eukaryota</taxon>
        <taxon>Fungi</taxon>
        <taxon>Dikarya</taxon>
        <taxon>Ascomycota</taxon>
        <taxon>Pezizomycotina</taxon>
        <taxon>Orbiliomycetes</taxon>
        <taxon>Orbiliales</taxon>
        <taxon>Orbiliaceae</taxon>
        <taxon>Arthrobotrys</taxon>
    </lineage>
</organism>
<dbReference type="AlphaFoldDB" id="A0AAV9VYS8"/>
<dbReference type="EMBL" id="JAVHJL010000008">
    <property type="protein sequence ID" value="KAK6498994.1"/>
    <property type="molecule type" value="Genomic_DNA"/>
</dbReference>
<evidence type="ECO:0000256" key="1">
    <source>
        <dbReference type="SAM" id="MobiDB-lite"/>
    </source>
</evidence>
<protein>
    <recommendedName>
        <fullName evidence="4">Clr5 domain-containing protein</fullName>
    </recommendedName>
</protein>
<sequence length="825" mass="93202">MEYTIVQSQPAKPARAYCKRKDIEVHKEFILQKHEAGEKQEAILAALRDEKGLDLKPYNLKRILGIWGVSHKNLTKKRRLHIRRAIDERRRTNNSDLRVRFGRSNRTLKDEEIEGIMSLQPEYFENVSASPGDIQFSSPTPSADGIGGEEEEEVEEAERNPTTRTAPTSESPDTDMGNIQAEGIENDQNGAGIDNDICGDGEEAPLFDQTGHESVEGVINRPEETNEDLQKVIINGIKELGIEDNQVDDFYDDEDFGIITDVDVLAETGGVLFHGPPDVEVLGWSSELLRRYSRLFEHEYLDWVDDWKAHSAWIVKQVDMRRELGKSDEEASEDVWELCESGGKYFMPYEVCMDILRTETSPLTNKQESESNKNNGKAIVSSIDKLFSDACAAADDPFSFSLKCQADRYFRRTVAHLPRIIREYGYQSFFTALCLQGASGLDLSRDNISPFAGKSIEIFETIGMGHNRLSWCHDYHTLLESECPQRKLLLRRLQVRYGKDCSFTIQINIWKLRRMIQKGGCTSCGCREPTQYKSIQKLQSKIFNRLGHLDLKSSWSQWVFGSLVGLCGVLRDEDKIILATILQRRISGTDVQQITEMGTVAQGRANVWGANLAACALVFGIAYHQTGKLTSSLEMLIRAYGTFPLFRTAARGGEELALCRLCQVANTRGPILYQYLDPILTDARKQFKKNIANSIPMTSHLRKVLAGHNAYRKSQLNKNYMNILALQPCNRSSTPDLQQYLYYQELESWAYSEGIRNIPDNLGLGGSVVEWEETGMNTEMQVGTYTMSAEEELAMIVQRYRQAEAAGLVDENGNLIISSSQMSTL</sequence>
<evidence type="ECO:0000313" key="3">
    <source>
        <dbReference type="Proteomes" id="UP001370758"/>
    </source>
</evidence>